<evidence type="ECO:0000313" key="2">
    <source>
        <dbReference type="EMBL" id="MFC6789798.1"/>
    </source>
</evidence>
<dbReference type="InterPro" id="IPR041705">
    <property type="entry name" value="PIN_Sll0205"/>
</dbReference>
<dbReference type="Pfam" id="PF01850">
    <property type="entry name" value="PIN"/>
    <property type="match status" value="1"/>
</dbReference>
<dbReference type="InterPro" id="IPR052919">
    <property type="entry name" value="TA_system_RNase"/>
</dbReference>
<organism evidence="2 3">
    <name type="scientific">Methylobacterium komagatae</name>
    <dbReference type="NCBI Taxonomy" id="374425"/>
    <lineage>
        <taxon>Bacteria</taxon>
        <taxon>Pseudomonadati</taxon>
        <taxon>Pseudomonadota</taxon>
        <taxon>Alphaproteobacteria</taxon>
        <taxon>Hyphomicrobiales</taxon>
        <taxon>Methylobacteriaceae</taxon>
        <taxon>Methylobacterium</taxon>
    </lineage>
</organism>
<dbReference type="Gene3D" id="3.40.50.1010">
    <property type="entry name" value="5'-nuclease"/>
    <property type="match status" value="1"/>
</dbReference>
<comment type="caution">
    <text evidence="2">The sequence shown here is derived from an EMBL/GenBank/DDBJ whole genome shotgun (WGS) entry which is preliminary data.</text>
</comment>
<dbReference type="EMBL" id="JBHSWN010000001">
    <property type="protein sequence ID" value="MFC6789798.1"/>
    <property type="molecule type" value="Genomic_DNA"/>
</dbReference>
<dbReference type="CDD" id="cd09872">
    <property type="entry name" value="PIN_Sll0205-like"/>
    <property type="match status" value="1"/>
</dbReference>
<proteinExistence type="predicted"/>
<dbReference type="RefSeq" id="WP_378975392.1">
    <property type="nucleotide sequence ID" value="NZ_JBHSWN010000001.1"/>
</dbReference>
<accession>A0ABW2BHB0</accession>
<gene>
    <name evidence="2" type="ORF">ACFQE0_09335</name>
</gene>
<evidence type="ECO:0000259" key="1">
    <source>
        <dbReference type="Pfam" id="PF01850"/>
    </source>
</evidence>
<protein>
    <submittedName>
        <fullName evidence="2">Type II toxin-antitoxin system VapC family toxin</fullName>
    </submittedName>
</protein>
<name>A0ABW2BHB0_9HYPH</name>
<dbReference type="PANTHER" id="PTHR36173">
    <property type="entry name" value="RIBONUCLEASE VAPC16-RELATED"/>
    <property type="match status" value="1"/>
</dbReference>
<dbReference type="SUPFAM" id="SSF88723">
    <property type="entry name" value="PIN domain-like"/>
    <property type="match status" value="1"/>
</dbReference>
<keyword evidence="3" id="KW-1185">Reference proteome</keyword>
<dbReference type="InterPro" id="IPR002716">
    <property type="entry name" value="PIN_dom"/>
</dbReference>
<evidence type="ECO:0000313" key="3">
    <source>
        <dbReference type="Proteomes" id="UP001596292"/>
    </source>
</evidence>
<dbReference type="PANTHER" id="PTHR36173:SF2">
    <property type="entry name" value="RIBONUCLEASE VAPC16"/>
    <property type="match status" value="1"/>
</dbReference>
<feature type="domain" description="PIN" evidence="1">
    <location>
        <begin position="4"/>
        <end position="121"/>
    </location>
</feature>
<reference evidence="3" key="1">
    <citation type="journal article" date="2019" name="Int. J. Syst. Evol. Microbiol.">
        <title>The Global Catalogue of Microorganisms (GCM) 10K type strain sequencing project: providing services to taxonomists for standard genome sequencing and annotation.</title>
        <authorList>
            <consortium name="The Broad Institute Genomics Platform"/>
            <consortium name="The Broad Institute Genome Sequencing Center for Infectious Disease"/>
            <person name="Wu L."/>
            <person name="Ma J."/>
        </authorList>
    </citation>
    <scope>NUCLEOTIDE SEQUENCE [LARGE SCALE GENOMIC DNA]</scope>
    <source>
        <strain evidence="3">CCUG 48316</strain>
    </source>
</reference>
<dbReference type="InterPro" id="IPR029060">
    <property type="entry name" value="PIN-like_dom_sf"/>
</dbReference>
<dbReference type="Proteomes" id="UP001596292">
    <property type="component" value="Unassembled WGS sequence"/>
</dbReference>
<sequence length="134" mass="14550">MRLLLDTHALLWWLNDDAALGPGGRDLIADPANDVLVSTVSLWEIVVKTRIGKLQADIRAIAAAVAEGGFARLDLAVDHLLALDRLPVDSAHRDPFDHLLVAQAIAEDAAFMTADRRMVHYPVRLLSCAGPDLP</sequence>